<dbReference type="AlphaFoldDB" id="A0A7J8EK62"/>
<evidence type="ECO:0000256" key="1">
    <source>
        <dbReference type="SAM" id="SignalP"/>
    </source>
</evidence>
<accession>A0A7J8EK62</accession>
<feature type="signal peptide" evidence="1">
    <location>
        <begin position="1"/>
        <end position="16"/>
    </location>
</feature>
<dbReference type="EMBL" id="JACASE010000009">
    <property type="protein sequence ID" value="KAF6435810.1"/>
    <property type="molecule type" value="Genomic_DNA"/>
</dbReference>
<evidence type="ECO:0000313" key="2">
    <source>
        <dbReference type="EMBL" id="KAF6435810.1"/>
    </source>
</evidence>
<proteinExistence type="predicted"/>
<gene>
    <name evidence="2" type="ORF">HJG63_012534</name>
</gene>
<reference evidence="2 3" key="1">
    <citation type="journal article" date="2020" name="Nature">
        <title>Six reference-quality genomes reveal evolution of bat adaptations.</title>
        <authorList>
            <person name="Jebb D."/>
            <person name="Huang Z."/>
            <person name="Pippel M."/>
            <person name="Hughes G.M."/>
            <person name="Lavrichenko K."/>
            <person name="Devanna P."/>
            <person name="Winkler S."/>
            <person name="Jermiin L.S."/>
            <person name="Skirmuntt E.C."/>
            <person name="Katzourakis A."/>
            <person name="Burkitt-Gray L."/>
            <person name="Ray D.A."/>
            <person name="Sullivan K.A.M."/>
            <person name="Roscito J.G."/>
            <person name="Kirilenko B.M."/>
            <person name="Davalos L.M."/>
            <person name="Corthals A.P."/>
            <person name="Power M.L."/>
            <person name="Jones G."/>
            <person name="Ransome R.D."/>
            <person name="Dechmann D.K.N."/>
            <person name="Locatelli A.G."/>
            <person name="Puechmaille S.J."/>
            <person name="Fedrigo O."/>
            <person name="Jarvis E.D."/>
            <person name="Hiller M."/>
            <person name="Vernes S.C."/>
            <person name="Myers E.W."/>
            <person name="Teeling E.C."/>
        </authorList>
    </citation>
    <scope>NUCLEOTIDE SEQUENCE [LARGE SCALE GENOMIC DNA]</scope>
    <source>
        <strain evidence="2">MRouAeg1</strain>
        <tissue evidence="2">Muscle</tissue>
    </source>
</reference>
<keyword evidence="1" id="KW-0732">Signal</keyword>
<evidence type="ECO:0000313" key="3">
    <source>
        <dbReference type="Proteomes" id="UP000593571"/>
    </source>
</evidence>
<organism evidence="2 3">
    <name type="scientific">Rousettus aegyptiacus</name>
    <name type="common">Egyptian fruit bat</name>
    <name type="synonym">Pteropus aegyptiacus</name>
    <dbReference type="NCBI Taxonomy" id="9407"/>
    <lineage>
        <taxon>Eukaryota</taxon>
        <taxon>Metazoa</taxon>
        <taxon>Chordata</taxon>
        <taxon>Craniata</taxon>
        <taxon>Vertebrata</taxon>
        <taxon>Euteleostomi</taxon>
        <taxon>Mammalia</taxon>
        <taxon>Eutheria</taxon>
        <taxon>Laurasiatheria</taxon>
        <taxon>Chiroptera</taxon>
        <taxon>Yinpterochiroptera</taxon>
        <taxon>Pteropodoidea</taxon>
        <taxon>Pteropodidae</taxon>
        <taxon>Rousettinae</taxon>
        <taxon>Rousettus</taxon>
    </lineage>
</organism>
<keyword evidence="3" id="KW-1185">Reference proteome</keyword>
<protein>
    <submittedName>
        <fullName evidence="2">Uncharacterized protein</fullName>
    </submittedName>
</protein>
<sequence length="139" mass="15537">MTRVFYVLHCLPVILGDVASGQSNLRNRGEICKQCNYGLDPGSKFPTNMCPCKEVSEGKPRPGSLHVLYMFPVLCFLIYAQPPPQLTPSHSYTHITSNIFTDASSVFPGLFNFMEYIEKYIFKSQEPLLSQTPPSPSEG</sequence>
<name>A0A7J8EK62_ROUAE</name>
<dbReference type="Proteomes" id="UP000593571">
    <property type="component" value="Unassembled WGS sequence"/>
</dbReference>
<comment type="caution">
    <text evidence="2">The sequence shown here is derived from an EMBL/GenBank/DDBJ whole genome shotgun (WGS) entry which is preliminary data.</text>
</comment>
<feature type="chain" id="PRO_5029866047" evidence="1">
    <location>
        <begin position="17"/>
        <end position="139"/>
    </location>
</feature>